<dbReference type="Gene3D" id="3.40.50.300">
    <property type="entry name" value="P-loop containing nucleotide triphosphate hydrolases"/>
    <property type="match status" value="1"/>
</dbReference>
<evidence type="ECO:0000313" key="1">
    <source>
        <dbReference type="EMBL" id="AUN97637.1"/>
    </source>
</evidence>
<dbReference type="SUPFAM" id="SSF52540">
    <property type="entry name" value="P-loop containing nucleoside triphosphate hydrolases"/>
    <property type="match status" value="1"/>
</dbReference>
<organism evidence="1 2">
    <name type="scientific">Bacteriovorax stolpii</name>
    <name type="common">Bdellovibrio stolpii</name>
    <dbReference type="NCBI Taxonomy" id="960"/>
    <lineage>
        <taxon>Bacteria</taxon>
        <taxon>Pseudomonadati</taxon>
        <taxon>Bdellovibrionota</taxon>
        <taxon>Bacteriovoracia</taxon>
        <taxon>Bacteriovoracales</taxon>
        <taxon>Bacteriovoracaceae</taxon>
        <taxon>Bacteriovorax</taxon>
    </lineage>
</organism>
<dbReference type="InterPro" id="IPR027417">
    <property type="entry name" value="P-loop_NTPase"/>
</dbReference>
<dbReference type="EMBL" id="CP025704">
    <property type="protein sequence ID" value="AUN97637.1"/>
    <property type="molecule type" value="Genomic_DNA"/>
</dbReference>
<dbReference type="PANTHER" id="PTHR38467:SF1">
    <property type="entry name" value="CONJUGATIVE TRANSFER: ASSEMBLY"/>
    <property type="match status" value="1"/>
</dbReference>
<dbReference type="Pfam" id="PF19044">
    <property type="entry name" value="P-loop_TraG"/>
    <property type="match status" value="2"/>
</dbReference>
<protein>
    <submittedName>
        <fullName evidence="1">Uncharacterized protein</fullName>
    </submittedName>
</protein>
<keyword evidence="2" id="KW-1185">Reference proteome</keyword>
<dbReference type="AlphaFoldDB" id="A0A2K9NQ50"/>
<dbReference type="InterPro" id="IPR053155">
    <property type="entry name" value="F-pilin_assembly_TraC"/>
</dbReference>
<name>A0A2K9NQ50_BACTC</name>
<dbReference type="InterPro" id="IPR043964">
    <property type="entry name" value="P-loop_TraG"/>
</dbReference>
<gene>
    <name evidence="1" type="ORF">C0V70_05810</name>
</gene>
<accession>A0A2K9NQ50</accession>
<dbReference type="PANTHER" id="PTHR38467">
    <property type="match status" value="1"/>
</dbReference>
<reference evidence="1 2" key="1">
    <citation type="submission" date="2018-01" db="EMBL/GenBank/DDBJ databases">
        <title>Complete genome sequence of Bacteriovorax stolpii DSM12778.</title>
        <authorList>
            <person name="Tang B."/>
            <person name="Chang J."/>
        </authorList>
    </citation>
    <scope>NUCLEOTIDE SEQUENCE [LARGE SCALE GENOMIC DNA]</scope>
    <source>
        <strain evidence="1 2">DSM 12778</strain>
    </source>
</reference>
<dbReference type="KEGG" id="bsto:C0V70_05810"/>
<proteinExistence type="predicted"/>
<sequence>MIFPIYSIDNGLITSLKGEVSILYKVLHQDLSQLKDNDLEAFYENFHMELKTFKEECFYKFFYVDDVLYLNTNDENINRLNHKLEVIHNPLSVLFKEYDMYRDLEVFDDYLVIGHRFIRLLNLYELPSSINPCFLEAFGDHVLSIKKFESEKAKKKLNLKRKIHFSLSQELLRNIESEKAFVQNENLLEDVTTGSEIVFSMEGWFIVQSNNLAELNSKTFKLYERAKLFDLKLLAEGRGLAYFFSTLIPGVNPSMKREHLAPARFVSGLLPFPNEYLYDQGLSLHSRNNRELLIDLFHPDNIYYNALITGTLGQGKSVFANNILFEEICNGTKAVVLDLGNSFKKTVDYLGGVSLPQSFNPLQFKDPDYLKAFVMSIVDDDFLSSVEKGRLFEVLKEMDYSKVKKFADFISELEKNFNNIKYFFNELEDSFNDDEYTSPYLLYVDLTLYPDRIKAPLIIYLIEHFKHTTGKRIFLLDECWNLLENQGQFIAESFRTFRKHGASAIAISQNLEDFLSTPLGRVIYQTTFFKFIFRQETSGEFLTDHQKDMVLSLQSKKKVYSEFLLISDFHQKICRFYSSPFKFYLFNSDKVERERFEAFRKERENLLDFKEILNQYIFLNTGVQL</sequence>
<evidence type="ECO:0000313" key="2">
    <source>
        <dbReference type="Proteomes" id="UP000235584"/>
    </source>
</evidence>
<dbReference type="Proteomes" id="UP000235584">
    <property type="component" value="Chromosome"/>
</dbReference>